<dbReference type="Gene3D" id="2.40.160.10">
    <property type="entry name" value="Porin"/>
    <property type="match status" value="1"/>
</dbReference>
<keyword evidence="9" id="KW-0472">Membrane</keyword>
<dbReference type="SUPFAM" id="SSF56935">
    <property type="entry name" value="Porins"/>
    <property type="match status" value="1"/>
</dbReference>
<dbReference type="GO" id="GO:0006811">
    <property type="term" value="P:monoatomic ion transport"/>
    <property type="evidence" value="ECO:0007669"/>
    <property type="project" value="UniProtKB-KW"/>
</dbReference>
<reference evidence="12 13" key="1">
    <citation type="journal article" date="2017" name="Elife">
        <title>Extensive horizontal gene transfer in cheese-associated bacteria.</title>
        <authorList>
            <person name="Bonham K.S."/>
            <person name="Wolfe B.E."/>
            <person name="Dutton R.J."/>
        </authorList>
    </citation>
    <scope>NUCLEOTIDE SEQUENCE [LARGE SCALE GENOMIC DNA]</scope>
    <source>
        <strain evidence="12 13">JB196</strain>
    </source>
</reference>
<dbReference type="PANTHER" id="PTHR34501:SF9">
    <property type="entry name" value="MAJOR OUTER MEMBRANE PROTEIN P.IA"/>
    <property type="match status" value="1"/>
</dbReference>
<dbReference type="GO" id="GO:0009279">
    <property type="term" value="C:cell outer membrane"/>
    <property type="evidence" value="ECO:0007669"/>
    <property type="project" value="UniProtKB-SubCell"/>
</dbReference>
<evidence type="ECO:0000313" key="12">
    <source>
        <dbReference type="EMBL" id="RCS70978.1"/>
    </source>
</evidence>
<dbReference type="EMBL" id="QPGL01000002">
    <property type="protein sequence ID" value="RCS70978.1"/>
    <property type="molecule type" value="Genomic_DNA"/>
</dbReference>
<keyword evidence="13" id="KW-1185">Reference proteome</keyword>
<name>A0A368LJV8_9VIBR</name>
<keyword evidence="4" id="KW-1134">Transmembrane beta strand</keyword>
<evidence type="ECO:0000256" key="9">
    <source>
        <dbReference type="ARBA" id="ARBA00023136"/>
    </source>
</evidence>
<evidence type="ECO:0000256" key="6">
    <source>
        <dbReference type="ARBA" id="ARBA00022729"/>
    </source>
</evidence>
<keyword evidence="3" id="KW-0813">Transport</keyword>
<evidence type="ECO:0000256" key="1">
    <source>
        <dbReference type="ARBA" id="ARBA00004571"/>
    </source>
</evidence>
<evidence type="ECO:0000256" key="7">
    <source>
        <dbReference type="ARBA" id="ARBA00023065"/>
    </source>
</evidence>
<accession>A0A368LJV8</accession>
<dbReference type="GO" id="GO:0015288">
    <property type="term" value="F:porin activity"/>
    <property type="evidence" value="ECO:0007669"/>
    <property type="project" value="UniProtKB-KW"/>
</dbReference>
<proteinExistence type="predicted"/>
<sequence>MSSSSYAIEVYNDTVNSLDIYGRAEGQIATGKGSFTGDDTGARMTGRLGFLMGRQLSIIENTRIIGKFEWQLRTETNDTKLDAGEDLEARYNYIGFDNKTWGELIVGRTKNPMYQVMKITDKYKNYTPNIYNYGISSIDTSYTYNRQDSTLQWNSHIDKHQFQVAYVMGNGENGRLDYGIMGSYYTHVKIDQVKITPTFAASQFKRNDDNTDTTRKEHNQAMAGLEVAWQQFTFGVTADYTNIKQNNGEDKYFGLDSIASYQWQKFKLLGGYSFLEERDQDIYEKEDWRIEGQLTLAKKTYLSLTYDKELAASNKKTNNDAITLGLRYDF</sequence>
<dbReference type="Pfam" id="PF13609">
    <property type="entry name" value="Porin_4"/>
    <property type="match status" value="1"/>
</dbReference>
<evidence type="ECO:0000256" key="2">
    <source>
        <dbReference type="ARBA" id="ARBA00011233"/>
    </source>
</evidence>
<keyword evidence="8" id="KW-0626">Porin</keyword>
<dbReference type="InterPro" id="IPR033900">
    <property type="entry name" value="Gram_neg_porin_domain"/>
</dbReference>
<comment type="subcellular location">
    <subcellularLocation>
        <location evidence="1">Cell outer membrane</location>
        <topology evidence="1">Multi-pass membrane protein</topology>
    </subcellularLocation>
</comment>
<keyword evidence="5" id="KW-0812">Transmembrane</keyword>
<dbReference type="InterPro" id="IPR023614">
    <property type="entry name" value="Porin_dom_sf"/>
</dbReference>
<protein>
    <submittedName>
        <fullName evidence="12">Porin</fullName>
    </submittedName>
</protein>
<comment type="caution">
    <text evidence="12">The sequence shown here is derived from an EMBL/GenBank/DDBJ whole genome shotgun (WGS) entry which is preliminary data.</text>
</comment>
<keyword evidence="6" id="KW-0732">Signal</keyword>
<feature type="domain" description="Porin" evidence="11">
    <location>
        <begin position="4"/>
        <end position="329"/>
    </location>
</feature>
<gene>
    <name evidence="12" type="ORF">CIK83_15860</name>
</gene>
<dbReference type="CDD" id="cd00342">
    <property type="entry name" value="gram_neg_porins"/>
    <property type="match status" value="1"/>
</dbReference>
<organism evidence="12 13">
    <name type="scientific">Vibrio casei</name>
    <dbReference type="NCBI Taxonomy" id="673372"/>
    <lineage>
        <taxon>Bacteria</taxon>
        <taxon>Pseudomonadati</taxon>
        <taxon>Pseudomonadota</taxon>
        <taxon>Gammaproteobacteria</taxon>
        <taxon>Vibrionales</taxon>
        <taxon>Vibrionaceae</taxon>
        <taxon>Vibrio</taxon>
    </lineage>
</organism>
<keyword evidence="10" id="KW-0998">Cell outer membrane</keyword>
<evidence type="ECO:0000256" key="4">
    <source>
        <dbReference type="ARBA" id="ARBA00022452"/>
    </source>
</evidence>
<evidence type="ECO:0000256" key="3">
    <source>
        <dbReference type="ARBA" id="ARBA00022448"/>
    </source>
</evidence>
<evidence type="ECO:0000256" key="5">
    <source>
        <dbReference type="ARBA" id="ARBA00022692"/>
    </source>
</evidence>
<evidence type="ECO:0000256" key="10">
    <source>
        <dbReference type="ARBA" id="ARBA00023237"/>
    </source>
</evidence>
<dbReference type="OrthoDB" id="784582at2"/>
<keyword evidence="7" id="KW-0406">Ion transport</keyword>
<dbReference type="GO" id="GO:0046930">
    <property type="term" value="C:pore complex"/>
    <property type="evidence" value="ECO:0007669"/>
    <property type="project" value="UniProtKB-KW"/>
</dbReference>
<dbReference type="Proteomes" id="UP000252479">
    <property type="component" value="Unassembled WGS sequence"/>
</dbReference>
<comment type="subunit">
    <text evidence="2">Homotrimer.</text>
</comment>
<dbReference type="PANTHER" id="PTHR34501">
    <property type="entry name" value="PROTEIN YDDL-RELATED"/>
    <property type="match status" value="1"/>
</dbReference>
<evidence type="ECO:0000256" key="8">
    <source>
        <dbReference type="ARBA" id="ARBA00023114"/>
    </source>
</evidence>
<dbReference type="AlphaFoldDB" id="A0A368LJV8"/>
<evidence type="ECO:0000259" key="11">
    <source>
        <dbReference type="Pfam" id="PF13609"/>
    </source>
</evidence>
<evidence type="ECO:0000313" key="13">
    <source>
        <dbReference type="Proteomes" id="UP000252479"/>
    </source>
</evidence>
<dbReference type="InterPro" id="IPR050298">
    <property type="entry name" value="Gram-neg_bact_OMP"/>
</dbReference>